<reference evidence="2" key="1">
    <citation type="submission" date="2021-03" db="EMBL/GenBank/DDBJ databases">
        <title>Streptomyces strains.</title>
        <authorList>
            <person name="Lund M.B."/>
            <person name="Toerring T."/>
        </authorList>
    </citation>
    <scope>NUCLEOTIDE SEQUENCE</scope>
    <source>
        <strain evidence="2">JCM 4242</strain>
    </source>
</reference>
<name>A0A939FQ75_9ACTN</name>
<dbReference type="InterPro" id="IPR009081">
    <property type="entry name" value="PP-bd_ACP"/>
</dbReference>
<dbReference type="Pfam" id="PF00550">
    <property type="entry name" value="PP-binding"/>
    <property type="match status" value="1"/>
</dbReference>
<organism evidence="2 3">
    <name type="scientific">Streptomyces triculaminicus</name>
    <dbReference type="NCBI Taxonomy" id="2816232"/>
    <lineage>
        <taxon>Bacteria</taxon>
        <taxon>Bacillati</taxon>
        <taxon>Actinomycetota</taxon>
        <taxon>Actinomycetes</taxon>
        <taxon>Kitasatosporales</taxon>
        <taxon>Streptomycetaceae</taxon>
        <taxon>Streptomyces</taxon>
    </lineage>
</organism>
<keyword evidence="3" id="KW-1185">Reference proteome</keyword>
<dbReference type="AlphaFoldDB" id="A0A939FQ75"/>
<gene>
    <name evidence="2" type="ORF">J1792_18310</name>
</gene>
<evidence type="ECO:0000259" key="1">
    <source>
        <dbReference type="PROSITE" id="PS50075"/>
    </source>
</evidence>
<feature type="domain" description="Carrier" evidence="1">
    <location>
        <begin position="19"/>
        <end position="97"/>
    </location>
</feature>
<dbReference type="Proteomes" id="UP000664781">
    <property type="component" value="Unassembled WGS sequence"/>
</dbReference>
<accession>A0A939FQ75</accession>
<dbReference type="SUPFAM" id="SSF47336">
    <property type="entry name" value="ACP-like"/>
    <property type="match status" value="1"/>
</dbReference>
<dbReference type="PROSITE" id="PS50075">
    <property type="entry name" value="CARRIER"/>
    <property type="match status" value="1"/>
</dbReference>
<evidence type="ECO:0000313" key="3">
    <source>
        <dbReference type="Proteomes" id="UP000664781"/>
    </source>
</evidence>
<proteinExistence type="predicted"/>
<dbReference type="InterPro" id="IPR036736">
    <property type="entry name" value="ACP-like_sf"/>
</dbReference>
<dbReference type="Gene3D" id="1.10.1200.10">
    <property type="entry name" value="ACP-like"/>
    <property type="match status" value="1"/>
</dbReference>
<dbReference type="RefSeq" id="WP_086573558.1">
    <property type="nucleotide sequence ID" value="NZ_JAFMOF010000002.1"/>
</dbReference>
<protein>
    <submittedName>
        <fullName evidence="2">Acyl carrier protein</fullName>
    </submittedName>
</protein>
<sequence>MTTTPTSDATTPLPGAGENAVLAEVTEALHAVLPEIGLEGTAITMDTRFVEDLDLESIDLVTLTGELGHRYGDRVDFPAFFASLELSEIIGLSVGQVVRHIAGCQG</sequence>
<dbReference type="EMBL" id="JAFMOF010000002">
    <property type="protein sequence ID" value="MBO0654663.1"/>
    <property type="molecule type" value="Genomic_DNA"/>
</dbReference>
<comment type="caution">
    <text evidence="2">The sequence shown here is derived from an EMBL/GenBank/DDBJ whole genome shotgun (WGS) entry which is preliminary data.</text>
</comment>
<evidence type="ECO:0000313" key="2">
    <source>
        <dbReference type="EMBL" id="MBO0654663.1"/>
    </source>
</evidence>